<dbReference type="Proteomes" id="UP000095746">
    <property type="component" value="Unassembled WGS sequence"/>
</dbReference>
<sequence>MAENPIKTPLPADLPEDWTGGQTVAPTGAEVGLSEQHGYNYLMEQVNAAQTAAKEIGEAFSGLATLGPDGKVPAGQLPDIGGFYEVEEAVPPASRKANTLYGLILADYTGTGGEG</sequence>
<proteinExistence type="predicted"/>
<name>A0A174CPG5_FLAPL</name>
<reference evidence="2 3" key="1">
    <citation type="submission" date="2015-09" db="EMBL/GenBank/DDBJ databases">
        <authorList>
            <consortium name="Pathogen Informatics"/>
        </authorList>
    </citation>
    <scope>NUCLEOTIDE SEQUENCE [LARGE SCALE GENOMIC DNA]</scope>
    <source>
        <strain evidence="2 3">2789STDY5608854</strain>
    </source>
</reference>
<evidence type="ECO:0000256" key="1">
    <source>
        <dbReference type="SAM" id="MobiDB-lite"/>
    </source>
</evidence>
<dbReference type="EMBL" id="CYZT01000051">
    <property type="protein sequence ID" value="CUO15024.1"/>
    <property type="molecule type" value="Genomic_DNA"/>
</dbReference>
<accession>A0A174CPG5</accession>
<dbReference type="AlphaFoldDB" id="A0A174CPG5"/>
<dbReference type="RefSeq" id="WP_021630811.1">
    <property type="nucleotide sequence ID" value="NZ_JADMOW010000054.1"/>
</dbReference>
<feature type="region of interest" description="Disordered" evidence="1">
    <location>
        <begin position="1"/>
        <end position="21"/>
    </location>
</feature>
<evidence type="ECO:0000313" key="2">
    <source>
        <dbReference type="EMBL" id="CUO15024.1"/>
    </source>
</evidence>
<organism evidence="2 3">
    <name type="scientific">Flavonifractor plautii</name>
    <name type="common">Fusobacterium plautii</name>
    <dbReference type="NCBI Taxonomy" id="292800"/>
    <lineage>
        <taxon>Bacteria</taxon>
        <taxon>Bacillati</taxon>
        <taxon>Bacillota</taxon>
        <taxon>Clostridia</taxon>
        <taxon>Eubacteriales</taxon>
        <taxon>Oscillospiraceae</taxon>
        <taxon>Flavonifractor</taxon>
    </lineage>
</organism>
<protein>
    <submittedName>
        <fullName evidence="2">Uncharacterized protein</fullName>
    </submittedName>
</protein>
<gene>
    <name evidence="2" type="ORF">ERS852411_01052</name>
</gene>
<evidence type="ECO:0000313" key="3">
    <source>
        <dbReference type="Proteomes" id="UP000095746"/>
    </source>
</evidence>